<gene>
    <name evidence="2" type="ORF">G6011_01218</name>
</gene>
<feature type="region of interest" description="Disordered" evidence="1">
    <location>
        <begin position="83"/>
        <end position="106"/>
    </location>
</feature>
<dbReference type="Proteomes" id="UP001199106">
    <property type="component" value="Unassembled WGS sequence"/>
</dbReference>
<organism evidence="2 3">
    <name type="scientific">Alternaria panax</name>
    <dbReference type="NCBI Taxonomy" id="48097"/>
    <lineage>
        <taxon>Eukaryota</taxon>
        <taxon>Fungi</taxon>
        <taxon>Dikarya</taxon>
        <taxon>Ascomycota</taxon>
        <taxon>Pezizomycotina</taxon>
        <taxon>Dothideomycetes</taxon>
        <taxon>Pleosporomycetidae</taxon>
        <taxon>Pleosporales</taxon>
        <taxon>Pleosporineae</taxon>
        <taxon>Pleosporaceae</taxon>
        <taxon>Alternaria</taxon>
        <taxon>Alternaria sect. Panax</taxon>
    </lineage>
</organism>
<dbReference type="AlphaFoldDB" id="A0AAD4IK92"/>
<accession>A0AAD4IK92</accession>
<dbReference type="EMBL" id="JAANER010000001">
    <property type="protein sequence ID" value="KAG9196097.1"/>
    <property type="molecule type" value="Genomic_DNA"/>
</dbReference>
<evidence type="ECO:0000313" key="3">
    <source>
        <dbReference type="Proteomes" id="UP001199106"/>
    </source>
</evidence>
<keyword evidence="3" id="KW-1185">Reference proteome</keyword>
<name>A0AAD4IK92_9PLEO</name>
<protein>
    <submittedName>
        <fullName evidence="2">Uncharacterized protein</fullName>
    </submittedName>
</protein>
<feature type="compositionally biased region" description="Basic and acidic residues" evidence="1">
    <location>
        <begin position="83"/>
        <end position="102"/>
    </location>
</feature>
<reference evidence="2" key="1">
    <citation type="submission" date="2021-07" db="EMBL/GenBank/DDBJ databases">
        <title>Genome Resource of American Ginseng Black Spot Pathogen Alternaria panax.</title>
        <authorList>
            <person name="Qiu C."/>
            <person name="Wang W."/>
            <person name="Liu Z."/>
        </authorList>
    </citation>
    <scope>NUCLEOTIDE SEQUENCE</scope>
    <source>
        <strain evidence="2">BNCC115425</strain>
    </source>
</reference>
<evidence type="ECO:0000313" key="2">
    <source>
        <dbReference type="EMBL" id="KAG9196097.1"/>
    </source>
</evidence>
<sequence length="156" mass="17234">MAAAEYPDSLPDVFHHHPIIWPDAVTKIPVNWNDKDVFERLFIATLASLDNKMNIHEVARLYGKDMTYHALENRMRKYKKEATALKDESAGREGPAKTRAKTDAGPAKGAVITGWITKNKAPATTRIKFEPLIKEDALDGEAASDDGAGGEVDEFV</sequence>
<proteinExistence type="predicted"/>
<evidence type="ECO:0000256" key="1">
    <source>
        <dbReference type="SAM" id="MobiDB-lite"/>
    </source>
</evidence>
<comment type="caution">
    <text evidence="2">The sequence shown here is derived from an EMBL/GenBank/DDBJ whole genome shotgun (WGS) entry which is preliminary data.</text>
</comment>